<sequence length="130" mass="15646">MEIVWNPFSGGFRRQWKRRGYSYYRLSTANRKNLKVTRFGTGNTKRAWRIKKLRFRLPSPLKLWYKFKNAYMNMMMKMSINSGSEKTFGAKRIPKARELKVNQSNTDFENRLIYEIYKSMVTSMELGYTK</sequence>
<dbReference type="AlphaFoldDB" id="A0ABD1P0Z6"/>
<gene>
    <name evidence="2" type="ORF">Fot_26114</name>
    <name evidence="1" type="ORF">Fot_56214</name>
</gene>
<evidence type="ECO:0000313" key="2">
    <source>
        <dbReference type="EMBL" id="KAL2522191.1"/>
    </source>
</evidence>
<organism evidence="1 3">
    <name type="scientific">Forsythia ovata</name>
    <dbReference type="NCBI Taxonomy" id="205694"/>
    <lineage>
        <taxon>Eukaryota</taxon>
        <taxon>Viridiplantae</taxon>
        <taxon>Streptophyta</taxon>
        <taxon>Embryophyta</taxon>
        <taxon>Tracheophyta</taxon>
        <taxon>Spermatophyta</taxon>
        <taxon>Magnoliopsida</taxon>
        <taxon>eudicotyledons</taxon>
        <taxon>Gunneridae</taxon>
        <taxon>Pentapetalae</taxon>
        <taxon>asterids</taxon>
        <taxon>lamiids</taxon>
        <taxon>Lamiales</taxon>
        <taxon>Oleaceae</taxon>
        <taxon>Forsythieae</taxon>
        <taxon>Forsythia</taxon>
    </lineage>
</organism>
<evidence type="ECO:0000313" key="1">
    <source>
        <dbReference type="EMBL" id="KAL2457550.1"/>
    </source>
</evidence>
<dbReference type="PANTHER" id="PTHR33702:SF16">
    <property type="match status" value="1"/>
</dbReference>
<proteinExistence type="predicted"/>
<name>A0ABD1P0Z6_9LAMI</name>
<accession>A0ABD1P0Z6</accession>
<dbReference type="EMBL" id="JBFOLJ010000039">
    <property type="protein sequence ID" value="KAL2457550.1"/>
    <property type="molecule type" value="Genomic_DNA"/>
</dbReference>
<evidence type="ECO:0000313" key="3">
    <source>
        <dbReference type="Proteomes" id="UP001604277"/>
    </source>
</evidence>
<reference evidence="1" key="2">
    <citation type="submission" date="2024-07" db="EMBL/GenBank/DDBJ databases">
        <title>Two chromosome-level genome assemblies of Korean endemic species Abeliophyllum distichum and Forsythia ovata (Oleaceae).</title>
        <authorList>
            <person name="Mun J.H."/>
        </authorList>
    </citation>
    <scope>NUCLEOTIDE SEQUENCE</scope>
    <source>
        <strain evidence="1">KNKB202402200001</strain>
        <tissue evidence="1">Leaf</tissue>
    </source>
</reference>
<dbReference type="PANTHER" id="PTHR33702">
    <property type="entry name" value="BNAA09G40010D PROTEIN"/>
    <property type="match status" value="1"/>
</dbReference>
<reference evidence="3" key="1">
    <citation type="submission" date="2024-07" db="EMBL/GenBank/DDBJ databases">
        <title>Two chromosome-level genome assemblies of Korean endemic species Abeliophyllum distichum and Forsythia ovata (Oleaceae).</title>
        <authorList>
            <person name="Jang H."/>
        </authorList>
    </citation>
    <scope>NUCLEOTIDE SEQUENCE [LARGE SCALE GENOMIC DNA]</scope>
</reference>
<protein>
    <submittedName>
        <fullName evidence="1">Uncharacterized protein</fullName>
    </submittedName>
</protein>
<keyword evidence="3" id="KW-1185">Reference proteome</keyword>
<dbReference type="EMBL" id="JBFOLJ010000007">
    <property type="protein sequence ID" value="KAL2522191.1"/>
    <property type="molecule type" value="Genomic_DNA"/>
</dbReference>
<comment type="caution">
    <text evidence="1">The sequence shown here is derived from an EMBL/GenBank/DDBJ whole genome shotgun (WGS) entry which is preliminary data.</text>
</comment>
<dbReference type="Proteomes" id="UP001604277">
    <property type="component" value="Unassembled WGS sequence"/>
</dbReference>